<dbReference type="EMBL" id="CM017613">
    <property type="protein sequence ID" value="TYI32799.1"/>
    <property type="molecule type" value="Genomic_DNA"/>
</dbReference>
<evidence type="ECO:0000313" key="2">
    <source>
        <dbReference type="Proteomes" id="UP000322667"/>
    </source>
</evidence>
<keyword evidence="2" id="KW-1185">Reference proteome</keyword>
<evidence type="ECO:0000313" key="1">
    <source>
        <dbReference type="EMBL" id="TYI32800.1"/>
    </source>
</evidence>
<protein>
    <submittedName>
        <fullName evidence="1">Uncharacterized protein</fullName>
    </submittedName>
</protein>
<accession>A0A5D2QZK9</accession>
<sequence>MEVSTALEYSIRWFLLVENVQIPQQNNLHCSLDEFRKTQVIHSLLFLYRLLSIHEKFRMTHASIVMGQSRNI</sequence>
<organism evidence="1 2">
    <name type="scientific">Gossypium tomentosum</name>
    <name type="common">Hawaiian cotton</name>
    <name type="synonym">Gossypium sandvicense</name>
    <dbReference type="NCBI Taxonomy" id="34277"/>
    <lineage>
        <taxon>Eukaryota</taxon>
        <taxon>Viridiplantae</taxon>
        <taxon>Streptophyta</taxon>
        <taxon>Embryophyta</taxon>
        <taxon>Tracheophyta</taxon>
        <taxon>Spermatophyta</taxon>
        <taxon>Magnoliopsida</taxon>
        <taxon>eudicotyledons</taxon>
        <taxon>Gunneridae</taxon>
        <taxon>Pentapetalae</taxon>
        <taxon>rosids</taxon>
        <taxon>malvids</taxon>
        <taxon>Malvales</taxon>
        <taxon>Malvaceae</taxon>
        <taxon>Malvoideae</taxon>
        <taxon>Gossypium</taxon>
    </lineage>
</organism>
<dbReference type="AlphaFoldDB" id="A0A5D2QZK9"/>
<dbReference type="Proteomes" id="UP000322667">
    <property type="component" value="Chromosome A04"/>
</dbReference>
<name>A0A5D2QZK9_GOSTO</name>
<dbReference type="EMBL" id="CM017613">
    <property type="protein sequence ID" value="TYI32800.1"/>
    <property type="molecule type" value="Genomic_DNA"/>
</dbReference>
<proteinExistence type="predicted"/>
<reference evidence="1 2" key="1">
    <citation type="submission" date="2019-07" db="EMBL/GenBank/DDBJ databases">
        <title>WGS assembly of Gossypium tomentosum.</title>
        <authorList>
            <person name="Chen Z.J."/>
            <person name="Sreedasyam A."/>
            <person name="Ando A."/>
            <person name="Song Q."/>
            <person name="De L."/>
            <person name="Hulse-Kemp A."/>
            <person name="Ding M."/>
            <person name="Ye W."/>
            <person name="Kirkbride R."/>
            <person name="Jenkins J."/>
            <person name="Plott C."/>
            <person name="Lovell J."/>
            <person name="Lin Y.-M."/>
            <person name="Vaughn R."/>
            <person name="Liu B."/>
            <person name="Li W."/>
            <person name="Simpson S."/>
            <person name="Scheffler B."/>
            <person name="Saski C."/>
            <person name="Grover C."/>
            <person name="Hu G."/>
            <person name="Conover J."/>
            <person name="Carlson J."/>
            <person name="Shu S."/>
            <person name="Boston L."/>
            <person name="Williams M."/>
            <person name="Peterson D."/>
            <person name="Mcgee K."/>
            <person name="Jones D."/>
            <person name="Wendel J."/>
            <person name="Stelly D."/>
            <person name="Grimwood J."/>
            <person name="Schmutz J."/>
        </authorList>
    </citation>
    <scope>NUCLEOTIDE SEQUENCE [LARGE SCALE GENOMIC DNA]</scope>
    <source>
        <strain evidence="1">7179.01</strain>
    </source>
</reference>
<gene>
    <name evidence="1" type="ORF">ES332_A04G088200v1</name>
</gene>